<dbReference type="Proteomes" id="UP001151699">
    <property type="component" value="Chromosome C"/>
</dbReference>
<feature type="domain" description="NOL9 C-terminal" evidence="1">
    <location>
        <begin position="28"/>
        <end position="102"/>
    </location>
</feature>
<name>A0A9Q0RWG3_9DIPT</name>
<sequence>MNLFDTGSDVLRWLEAFLLYRLYKKRATSLDDVKIVIVGDDSISTDMQPKAVDGNLVYLCHSATDDTDEILECYGLGIVRSVDTVNEKLYLLPSISTNELQHSFGLSLKILWFNRRRSADD</sequence>
<comment type="caution">
    <text evidence="2">The sequence shown here is derived from an EMBL/GenBank/DDBJ whole genome shotgun (WGS) entry which is preliminary data.</text>
</comment>
<dbReference type="InterPro" id="IPR057570">
    <property type="entry name" value="NOL9_C"/>
</dbReference>
<dbReference type="Pfam" id="PF25467">
    <property type="entry name" value="NOL9_C"/>
    <property type="match status" value="1"/>
</dbReference>
<evidence type="ECO:0000259" key="1">
    <source>
        <dbReference type="Pfam" id="PF25467"/>
    </source>
</evidence>
<evidence type="ECO:0000313" key="2">
    <source>
        <dbReference type="EMBL" id="KAJ6634843.1"/>
    </source>
</evidence>
<evidence type="ECO:0000313" key="3">
    <source>
        <dbReference type="Proteomes" id="UP001151699"/>
    </source>
</evidence>
<reference evidence="2" key="1">
    <citation type="submission" date="2022-07" db="EMBL/GenBank/DDBJ databases">
        <authorList>
            <person name="Trinca V."/>
            <person name="Uliana J.V.C."/>
            <person name="Torres T.T."/>
            <person name="Ward R.J."/>
            <person name="Monesi N."/>
        </authorList>
    </citation>
    <scope>NUCLEOTIDE SEQUENCE</scope>
    <source>
        <strain evidence="2">HSMRA1968</strain>
        <tissue evidence="2">Whole embryos</tissue>
    </source>
</reference>
<protein>
    <recommendedName>
        <fullName evidence="1">NOL9 C-terminal domain-containing protein</fullName>
    </recommendedName>
</protein>
<dbReference type="AlphaFoldDB" id="A0A9Q0RWG3"/>
<proteinExistence type="predicted"/>
<accession>A0A9Q0RWG3</accession>
<organism evidence="2 3">
    <name type="scientific">Pseudolycoriella hygida</name>
    <dbReference type="NCBI Taxonomy" id="35572"/>
    <lineage>
        <taxon>Eukaryota</taxon>
        <taxon>Metazoa</taxon>
        <taxon>Ecdysozoa</taxon>
        <taxon>Arthropoda</taxon>
        <taxon>Hexapoda</taxon>
        <taxon>Insecta</taxon>
        <taxon>Pterygota</taxon>
        <taxon>Neoptera</taxon>
        <taxon>Endopterygota</taxon>
        <taxon>Diptera</taxon>
        <taxon>Nematocera</taxon>
        <taxon>Sciaroidea</taxon>
        <taxon>Sciaridae</taxon>
        <taxon>Pseudolycoriella</taxon>
    </lineage>
</organism>
<dbReference type="EMBL" id="WJQU01000004">
    <property type="protein sequence ID" value="KAJ6634843.1"/>
    <property type="molecule type" value="Genomic_DNA"/>
</dbReference>
<gene>
    <name evidence="2" type="ORF">Bhyg_13423</name>
</gene>
<keyword evidence="3" id="KW-1185">Reference proteome</keyword>